<dbReference type="SUPFAM" id="SSF51419">
    <property type="entry name" value="PLP-binding barrel"/>
    <property type="match status" value="1"/>
</dbReference>
<dbReference type="InterPro" id="IPR000183">
    <property type="entry name" value="Orn/DAP/Arg_de-COase"/>
</dbReference>
<protein>
    <recommendedName>
        <fullName evidence="8">Orn/DAP/Arg decarboxylase 2 N-terminal domain-containing protein</fullName>
    </recommendedName>
</protein>
<dbReference type="FunFam" id="3.20.20.10:FF:000005">
    <property type="entry name" value="Ornithine decarboxylase"/>
    <property type="match status" value="1"/>
</dbReference>
<evidence type="ECO:0000313" key="9">
    <source>
        <dbReference type="Ensembl" id="ENSEEEP00000030290.2"/>
    </source>
</evidence>
<dbReference type="GO" id="GO:0005737">
    <property type="term" value="C:cytoplasm"/>
    <property type="evidence" value="ECO:0007669"/>
    <property type="project" value="TreeGrafter"/>
</dbReference>
<dbReference type="GO" id="GO:0033387">
    <property type="term" value="P:putrescine biosynthetic process from arginine, via ornithine"/>
    <property type="evidence" value="ECO:0007669"/>
    <property type="project" value="TreeGrafter"/>
</dbReference>
<keyword evidence="10" id="KW-1185">Reference proteome</keyword>
<dbReference type="GeneTree" id="ENSGT00950000182995"/>
<evidence type="ECO:0000259" key="8">
    <source>
        <dbReference type="Pfam" id="PF02784"/>
    </source>
</evidence>
<evidence type="ECO:0000256" key="3">
    <source>
        <dbReference type="ARBA" id="ARBA00022898"/>
    </source>
</evidence>
<dbReference type="PROSITE" id="PS00878">
    <property type="entry name" value="ODR_DC_2_1"/>
    <property type="match status" value="1"/>
</dbReference>
<keyword evidence="3 7" id="KW-0663">Pyridoxal phosphate</keyword>
<reference evidence="9" key="5">
    <citation type="submission" date="2025-09" db="UniProtKB">
        <authorList>
            <consortium name="Ensembl"/>
        </authorList>
    </citation>
    <scope>IDENTIFICATION</scope>
</reference>
<dbReference type="GO" id="GO:0004586">
    <property type="term" value="F:ornithine decarboxylase activity"/>
    <property type="evidence" value="ECO:0007669"/>
    <property type="project" value="TreeGrafter"/>
</dbReference>
<dbReference type="OrthoDB" id="5034579at2759"/>
<proteinExistence type="inferred from homology"/>
<keyword evidence="4" id="KW-0620">Polyamine biosynthesis</keyword>
<dbReference type="AlphaFoldDB" id="A0A4W4G2F0"/>
<evidence type="ECO:0000256" key="2">
    <source>
        <dbReference type="ARBA" id="ARBA00008872"/>
    </source>
</evidence>
<keyword evidence="5" id="KW-0456">Lyase</keyword>
<gene>
    <name evidence="9" type="primary">azin1b</name>
</gene>
<name>A0A4W4G2F0_ELEEL</name>
<evidence type="ECO:0000256" key="1">
    <source>
        <dbReference type="ARBA" id="ARBA00001933"/>
    </source>
</evidence>
<comment type="function">
    <text evidence="6">Catalyzes the first and rate-limiting step of polyamine biosynthesis that converts ornithine into putrescine, which is the precursor for the polyamines, spermidine and spermine. Polyamines are essential for cell proliferation and are implicated in cellular processes, ranging from DNA replication to apoptosis.</text>
</comment>
<dbReference type="Pfam" id="PF02784">
    <property type="entry name" value="Orn_Arg_deC_N"/>
    <property type="match status" value="1"/>
</dbReference>
<comment type="cofactor">
    <cofactor evidence="1 7">
        <name>pyridoxal 5'-phosphate</name>
        <dbReference type="ChEBI" id="CHEBI:597326"/>
    </cofactor>
</comment>
<dbReference type="GO" id="GO:1902269">
    <property type="term" value="P:positive regulation of polyamine transmembrane transport"/>
    <property type="evidence" value="ECO:0007669"/>
    <property type="project" value="TreeGrafter"/>
</dbReference>
<dbReference type="InterPro" id="IPR022657">
    <property type="entry name" value="De-COase2_CS"/>
</dbReference>
<evidence type="ECO:0000256" key="7">
    <source>
        <dbReference type="PIRSR" id="PIRSR600183-50"/>
    </source>
</evidence>
<evidence type="ECO:0000256" key="6">
    <source>
        <dbReference type="ARBA" id="ARBA00037173"/>
    </source>
</evidence>
<reference evidence="9" key="3">
    <citation type="submission" date="2020-05" db="EMBL/GenBank/DDBJ databases">
        <title>Electrophorus electricus (electric eel) genome, fEleEle1, primary haplotype.</title>
        <authorList>
            <person name="Myers G."/>
            <person name="Meyer A."/>
            <person name="Fedrigo O."/>
            <person name="Formenti G."/>
            <person name="Rhie A."/>
            <person name="Tracey A."/>
            <person name="Sims Y."/>
            <person name="Jarvis E.D."/>
        </authorList>
    </citation>
    <scope>NUCLEOTIDE SEQUENCE [LARGE SCALE GENOMIC DNA]</scope>
</reference>
<dbReference type="PRINTS" id="PR01182">
    <property type="entry name" value="ORNDCRBXLASE"/>
</dbReference>
<reference evidence="10" key="2">
    <citation type="journal article" date="2017" name="Sci. Adv.">
        <title>A tail of two voltages: Proteomic comparison of the three electric organs of the electric eel.</title>
        <authorList>
            <person name="Traeger L.L."/>
            <person name="Sabat G."/>
            <person name="Barrett-Wilt G.A."/>
            <person name="Wells G.B."/>
            <person name="Sussman M.R."/>
        </authorList>
    </citation>
    <scope>NUCLEOTIDE SEQUENCE [LARGE SCALE GENOMIC DNA]</scope>
</reference>
<feature type="active site" description="Proton donor" evidence="7">
    <location>
        <position position="371"/>
    </location>
</feature>
<dbReference type="OMA" id="AMKNFSM"/>
<dbReference type="PRINTS" id="PR01179">
    <property type="entry name" value="ODADCRBXLASE"/>
</dbReference>
<dbReference type="Proteomes" id="UP000314983">
    <property type="component" value="Chromosome 8"/>
</dbReference>
<organism evidence="9 10">
    <name type="scientific">Electrophorus electricus</name>
    <name type="common">Electric eel</name>
    <name type="synonym">Gymnotus electricus</name>
    <dbReference type="NCBI Taxonomy" id="8005"/>
    <lineage>
        <taxon>Eukaryota</taxon>
        <taxon>Metazoa</taxon>
        <taxon>Chordata</taxon>
        <taxon>Craniata</taxon>
        <taxon>Vertebrata</taxon>
        <taxon>Euteleostomi</taxon>
        <taxon>Actinopterygii</taxon>
        <taxon>Neopterygii</taxon>
        <taxon>Teleostei</taxon>
        <taxon>Ostariophysi</taxon>
        <taxon>Gymnotiformes</taxon>
        <taxon>Gymnotoidei</taxon>
        <taxon>Gymnotidae</taxon>
        <taxon>Electrophorus</taxon>
    </lineage>
</organism>
<dbReference type="Gene3D" id="3.20.20.10">
    <property type="entry name" value="Alanine racemase"/>
    <property type="match status" value="1"/>
</dbReference>
<dbReference type="InterPro" id="IPR022644">
    <property type="entry name" value="De-COase2_N"/>
</dbReference>
<evidence type="ECO:0000256" key="4">
    <source>
        <dbReference type="ARBA" id="ARBA00023115"/>
    </source>
</evidence>
<dbReference type="PANTHER" id="PTHR11482:SF7">
    <property type="entry name" value="ANTIZYME INHIBITOR 1"/>
    <property type="match status" value="1"/>
</dbReference>
<sequence>MKGFTDERNYVVELLDGGTTIEDAIENHIYEQALAEKNAFVVANLGALMRQHVVWQSTMPLVRPFYPVKCNRSPAVIEILAALGVGFVCSNKTELSMVLNHDVPTENIILSGVCKQLSHIKYAAKNGINYLVCDNEADLCKIARAHPNAKLLLQLSTESQAEEASMVFGCSVKRCRHLLETARELGMDVIGVVFQVPSCKDPQVYTHALADARCVFDMAEELGFHMEILDIGGGFGTSEFQLKQTHAAVIPLLEAHFPVVSAVHIIAEPGTFYVSSCFTLAVNVIGKKMVARDLHGKCIFLFHFNLLFIPLKFSAERTSTDEPEFLYYLNEGVYGSFVGKLLGNTVPSPTVHKTFTADEPGFFSSLWGPSCDALDQVVEHCLLPELTVGDWLIFKNMGASGQEEAGTIGDAQKPPVYYAISTGDWFEMQKSGISLDNPMKNFSLVQYGL</sequence>
<dbReference type="Ensembl" id="ENSEEET00000030646.2">
    <property type="protein sequence ID" value="ENSEEEP00000030290.2"/>
    <property type="gene ID" value="ENSEEEG00000014521.2"/>
</dbReference>
<dbReference type="PROSITE" id="PS00879">
    <property type="entry name" value="ODR_DC_2_2"/>
    <property type="match status" value="1"/>
</dbReference>
<dbReference type="InterPro" id="IPR022653">
    <property type="entry name" value="De-COase2_pyr-phos_BS"/>
</dbReference>
<dbReference type="STRING" id="8005.ENSEEEP00000030290"/>
<comment type="similarity">
    <text evidence="2">Belongs to the Orn/Lys/Arg decarboxylase class-II family.</text>
</comment>
<evidence type="ECO:0000256" key="5">
    <source>
        <dbReference type="ARBA" id="ARBA00023239"/>
    </source>
</evidence>
<dbReference type="InterPro" id="IPR002433">
    <property type="entry name" value="Orn_de-COase"/>
</dbReference>
<dbReference type="InterPro" id="IPR009006">
    <property type="entry name" value="Ala_racemase/Decarboxylase_C"/>
</dbReference>
<dbReference type="SUPFAM" id="SSF50621">
    <property type="entry name" value="Alanine racemase C-terminal domain-like"/>
    <property type="match status" value="1"/>
</dbReference>
<dbReference type="GO" id="GO:0042978">
    <property type="term" value="F:ornithine decarboxylase activator activity"/>
    <property type="evidence" value="ECO:0007669"/>
    <property type="project" value="TreeGrafter"/>
</dbReference>
<reference evidence="9" key="4">
    <citation type="submission" date="2025-08" db="UniProtKB">
        <authorList>
            <consortium name="Ensembl"/>
        </authorList>
    </citation>
    <scope>IDENTIFICATION</scope>
</reference>
<reference evidence="10" key="1">
    <citation type="journal article" date="2014" name="Science">
        <title>Nonhuman genetics. Genomic basis for the convergent evolution of electric organs.</title>
        <authorList>
            <person name="Gallant J.R."/>
            <person name="Traeger L.L."/>
            <person name="Volkening J.D."/>
            <person name="Moffett H."/>
            <person name="Chen P.H."/>
            <person name="Novina C.D."/>
            <person name="Phillips G.N.Jr."/>
            <person name="Anand R."/>
            <person name="Wells G.B."/>
            <person name="Pinch M."/>
            <person name="Guth R."/>
            <person name="Unguez G.A."/>
            <person name="Albert J.S."/>
            <person name="Zakon H.H."/>
            <person name="Samanta M.P."/>
            <person name="Sussman M.R."/>
        </authorList>
    </citation>
    <scope>NUCLEOTIDE SEQUENCE [LARGE SCALE GENOMIC DNA]</scope>
</reference>
<feature type="modified residue" description="N6-(pyridoxal phosphate)lysine" evidence="7">
    <location>
        <position position="69"/>
    </location>
</feature>
<dbReference type="Gene3D" id="2.40.37.10">
    <property type="entry name" value="Lyase, Ornithine Decarboxylase, Chain A, domain 1"/>
    <property type="match status" value="1"/>
</dbReference>
<dbReference type="PANTHER" id="PTHR11482">
    <property type="entry name" value="ARGININE/DIAMINOPIMELATE/ORNITHINE DECARBOXYLASE"/>
    <property type="match status" value="1"/>
</dbReference>
<dbReference type="InterPro" id="IPR029066">
    <property type="entry name" value="PLP-binding_barrel"/>
</dbReference>
<accession>A0A4W4G2F0</accession>
<dbReference type="GO" id="GO:0042177">
    <property type="term" value="P:negative regulation of protein catabolic process"/>
    <property type="evidence" value="ECO:0007669"/>
    <property type="project" value="TreeGrafter"/>
</dbReference>
<evidence type="ECO:0000313" key="10">
    <source>
        <dbReference type="Proteomes" id="UP000314983"/>
    </source>
</evidence>
<feature type="domain" description="Orn/DAP/Arg decarboxylase 2 N-terminal" evidence="8">
    <location>
        <begin position="46"/>
        <end position="275"/>
    </location>
</feature>